<dbReference type="AlphaFoldDB" id="A0A7J8F9I1"/>
<organism evidence="2 3">
    <name type="scientific">Molossus molossus</name>
    <name type="common">Pallas' mastiff bat</name>
    <name type="synonym">Vespertilio molossus</name>
    <dbReference type="NCBI Taxonomy" id="27622"/>
    <lineage>
        <taxon>Eukaryota</taxon>
        <taxon>Metazoa</taxon>
        <taxon>Chordata</taxon>
        <taxon>Craniata</taxon>
        <taxon>Vertebrata</taxon>
        <taxon>Euteleostomi</taxon>
        <taxon>Mammalia</taxon>
        <taxon>Eutheria</taxon>
        <taxon>Laurasiatheria</taxon>
        <taxon>Chiroptera</taxon>
        <taxon>Yangochiroptera</taxon>
        <taxon>Molossidae</taxon>
        <taxon>Molossus</taxon>
    </lineage>
</organism>
<proteinExistence type="predicted"/>
<dbReference type="InParanoid" id="A0A7J8F9I1"/>
<evidence type="ECO:0000313" key="2">
    <source>
        <dbReference type="EMBL" id="KAF6444320.1"/>
    </source>
</evidence>
<keyword evidence="3" id="KW-1185">Reference proteome</keyword>
<feature type="region of interest" description="Disordered" evidence="1">
    <location>
        <begin position="31"/>
        <end position="133"/>
    </location>
</feature>
<evidence type="ECO:0000313" key="3">
    <source>
        <dbReference type="Proteomes" id="UP000550707"/>
    </source>
</evidence>
<comment type="caution">
    <text evidence="2">The sequence shown here is derived from an EMBL/GenBank/DDBJ whole genome shotgun (WGS) entry which is preliminary data.</text>
</comment>
<dbReference type="Proteomes" id="UP000550707">
    <property type="component" value="Unassembled WGS sequence"/>
</dbReference>
<evidence type="ECO:0000256" key="1">
    <source>
        <dbReference type="SAM" id="MobiDB-lite"/>
    </source>
</evidence>
<feature type="compositionally biased region" description="Polar residues" evidence="1">
    <location>
        <begin position="80"/>
        <end position="90"/>
    </location>
</feature>
<reference evidence="2 3" key="1">
    <citation type="journal article" date="2020" name="Nature">
        <title>Six reference-quality genomes reveal evolution of bat adaptations.</title>
        <authorList>
            <person name="Jebb D."/>
            <person name="Huang Z."/>
            <person name="Pippel M."/>
            <person name="Hughes G.M."/>
            <person name="Lavrichenko K."/>
            <person name="Devanna P."/>
            <person name="Winkler S."/>
            <person name="Jermiin L.S."/>
            <person name="Skirmuntt E.C."/>
            <person name="Katzourakis A."/>
            <person name="Burkitt-Gray L."/>
            <person name="Ray D.A."/>
            <person name="Sullivan K.A.M."/>
            <person name="Roscito J.G."/>
            <person name="Kirilenko B.M."/>
            <person name="Davalos L.M."/>
            <person name="Corthals A.P."/>
            <person name="Power M.L."/>
            <person name="Jones G."/>
            <person name="Ransome R.D."/>
            <person name="Dechmann D.K.N."/>
            <person name="Locatelli A.G."/>
            <person name="Puechmaille S.J."/>
            <person name="Fedrigo O."/>
            <person name="Jarvis E.D."/>
            <person name="Hiller M."/>
            <person name="Vernes S.C."/>
            <person name="Myers E.W."/>
            <person name="Teeling E.C."/>
        </authorList>
    </citation>
    <scope>NUCLEOTIDE SEQUENCE [LARGE SCALE GENOMIC DNA]</scope>
    <source>
        <strain evidence="2">MMolMol1</strain>
        <tissue evidence="2">Muscle</tissue>
    </source>
</reference>
<protein>
    <submittedName>
        <fullName evidence="2">Uncharacterized protein</fullName>
    </submittedName>
</protein>
<dbReference type="EMBL" id="JACASF010000012">
    <property type="protein sequence ID" value="KAF6444320.1"/>
    <property type="molecule type" value="Genomic_DNA"/>
</dbReference>
<accession>A0A7J8F9I1</accession>
<name>A0A7J8F9I1_MOLMO</name>
<sequence length="133" mass="14067">MERKAQCWRPPQTSLHQQKLHCILGPSGGAARASPACGAGDGEPGVWGRTGHPCRGNVMVSRTSRDRGDFPLARPEAQSAFPSPDTSVAWSQPGDREPLVSQPLPGVCRATAGDNSALISSSHSAPLQSWESR</sequence>
<gene>
    <name evidence="2" type="ORF">HJG59_008611</name>
</gene>
<feature type="compositionally biased region" description="Polar residues" evidence="1">
    <location>
        <begin position="113"/>
        <end position="133"/>
    </location>
</feature>